<reference evidence="2" key="2">
    <citation type="submission" date="2018-03" db="EMBL/GenBank/DDBJ databases">
        <title>The Triticum urartu genome reveals the dynamic nature of wheat genome evolution.</title>
        <authorList>
            <person name="Ling H."/>
            <person name="Ma B."/>
            <person name="Shi X."/>
            <person name="Liu H."/>
            <person name="Dong L."/>
            <person name="Sun H."/>
            <person name="Cao Y."/>
            <person name="Gao Q."/>
            <person name="Zheng S."/>
            <person name="Li Y."/>
            <person name="Yu Y."/>
            <person name="Du H."/>
            <person name="Qi M."/>
            <person name="Li Y."/>
            <person name="Yu H."/>
            <person name="Cui Y."/>
            <person name="Wang N."/>
            <person name="Chen C."/>
            <person name="Wu H."/>
            <person name="Zhao Y."/>
            <person name="Zhang J."/>
            <person name="Li Y."/>
            <person name="Zhou W."/>
            <person name="Zhang B."/>
            <person name="Hu W."/>
            <person name="Eijk M."/>
            <person name="Tang J."/>
            <person name="Witsenboer H."/>
            <person name="Zhao S."/>
            <person name="Li Z."/>
            <person name="Zhang A."/>
            <person name="Wang D."/>
            <person name="Liang C."/>
        </authorList>
    </citation>
    <scope>NUCLEOTIDE SEQUENCE [LARGE SCALE GENOMIC DNA]</scope>
    <source>
        <strain evidence="2">cv. G1812</strain>
    </source>
</reference>
<evidence type="ECO:0008006" key="4">
    <source>
        <dbReference type="Google" id="ProtNLM"/>
    </source>
</evidence>
<protein>
    <recommendedName>
        <fullName evidence="4">Secreted protein</fullName>
    </recommendedName>
</protein>
<keyword evidence="3" id="KW-1185">Reference proteome</keyword>
<name>A0A8R7P4Y7_TRIUA</name>
<reference evidence="2" key="3">
    <citation type="submission" date="2022-06" db="UniProtKB">
        <authorList>
            <consortium name="EnsemblPlants"/>
        </authorList>
    </citation>
    <scope>IDENTIFICATION</scope>
</reference>
<sequence length="115" mass="12619">MSSDLGLRVLMLCLLRAHAMACSGCHPPAPTLIPSPPLTLLLLLVTQVHGRVPAPLSNCCRWTRHEPSWLLPPPTLLNLTMQFLLAPAPLDGWCLRKNRGLPAALHARERAHGRC</sequence>
<keyword evidence="1" id="KW-0732">Signal</keyword>
<feature type="signal peptide" evidence="1">
    <location>
        <begin position="1"/>
        <end position="21"/>
    </location>
</feature>
<evidence type="ECO:0000313" key="3">
    <source>
        <dbReference type="Proteomes" id="UP000015106"/>
    </source>
</evidence>
<organism evidence="2 3">
    <name type="scientific">Triticum urartu</name>
    <name type="common">Red wild einkorn</name>
    <name type="synonym">Crithodium urartu</name>
    <dbReference type="NCBI Taxonomy" id="4572"/>
    <lineage>
        <taxon>Eukaryota</taxon>
        <taxon>Viridiplantae</taxon>
        <taxon>Streptophyta</taxon>
        <taxon>Embryophyta</taxon>
        <taxon>Tracheophyta</taxon>
        <taxon>Spermatophyta</taxon>
        <taxon>Magnoliopsida</taxon>
        <taxon>Liliopsida</taxon>
        <taxon>Poales</taxon>
        <taxon>Poaceae</taxon>
        <taxon>BOP clade</taxon>
        <taxon>Pooideae</taxon>
        <taxon>Triticodae</taxon>
        <taxon>Triticeae</taxon>
        <taxon>Triticinae</taxon>
        <taxon>Triticum</taxon>
    </lineage>
</organism>
<dbReference type="Gramene" id="TuG1812G0100003931.01.T07">
    <property type="protein sequence ID" value="TuG1812G0100003931.01.T07"/>
    <property type="gene ID" value="TuG1812G0100003931.01"/>
</dbReference>
<feature type="chain" id="PRO_5035774059" description="Secreted protein" evidence="1">
    <location>
        <begin position="22"/>
        <end position="115"/>
    </location>
</feature>
<accession>A0A8R7P4Y7</accession>
<evidence type="ECO:0000256" key="1">
    <source>
        <dbReference type="SAM" id="SignalP"/>
    </source>
</evidence>
<proteinExistence type="predicted"/>
<dbReference type="EnsemblPlants" id="TuG1812G0100003931.01.T07">
    <property type="protein sequence ID" value="TuG1812G0100003931.01.T07"/>
    <property type="gene ID" value="TuG1812G0100003931.01"/>
</dbReference>
<reference evidence="3" key="1">
    <citation type="journal article" date="2013" name="Nature">
        <title>Draft genome of the wheat A-genome progenitor Triticum urartu.</title>
        <authorList>
            <person name="Ling H.Q."/>
            <person name="Zhao S."/>
            <person name="Liu D."/>
            <person name="Wang J."/>
            <person name="Sun H."/>
            <person name="Zhang C."/>
            <person name="Fan H."/>
            <person name="Li D."/>
            <person name="Dong L."/>
            <person name="Tao Y."/>
            <person name="Gao C."/>
            <person name="Wu H."/>
            <person name="Li Y."/>
            <person name="Cui Y."/>
            <person name="Guo X."/>
            <person name="Zheng S."/>
            <person name="Wang B."/>
            <person name="Yu K."/>
            <person name="Liang Q."/>
            <person name="Yang W."/>
            <person name="Lou X."/>
            <person name="Chen J."/>
            <person name="Feng M."/>
            <person name="Jian J."/>
            <person name="Zhang X."/>
            <person name="Luo G."/>
            <person name="Jiang Y."/>
            <person name="Liu J."/>
            <person name="Wang Z."/>
            <person name="Sha Y."/>
            <person name="Zhang B."/>
            <person name="Wu H."/>
            <person name="Tang D."/>
            <person name="Shen Q."/>
            <person name="Xue P."/>
            <person name="Zou S."/>
            <person name="Wang X."/>
            <person name="Liu X."/>
            <person name="Wang F."/>
            <person name="Yang Y."/>
            <person name="An X."/>
            <person name="Dong Z."/>
            <person name="Zhang K."/>
            <person name="Zhang X."/>
            <person name="Luo M.C."/>
            <person name="Dvorak J."/>
            <person name="Tong Y."/>
            <person name="Wang J."/>
            <person name="Yang H."/>
            <person name="Li Z."/>
            <person name="Wang D."/>
            <person name="Zhang A."/>
            <person name="Wang J."/>
        </authorList>
    </citation>
    <scope>NUCLEOTIDE SEQUENCE</scope>
    <source>
        <strain evidence="3">cv. G1812</strain>
    </source>
</reference>
<evidence type="ECO:0000313" key="2">
    <source>
        <dbReference type="EnsemblPlants" id="TuG1812G0100003931.01.T07"/>
    </source>
</evidence>
<dbReference type="Proteomes" id="UP000015106">
    <property type="component" value="Chromosome 1"/>
</dbReference>
<dbReference type="AlphaFoldDB" id="A0A8R7P4Y7"/>